<dbReference type="Proteomes" id="UP000254720">
    <property type="component" value="Unassembled WGS sequence"/>
</dbReference>
<dbReference type="InterPro" id="IPR029046">
    <property type="entry name" value="LolA/LolB/LppX"/>
</dbReference>
<comment type="similarity">
    <text evidence="2 10">Belongs to the LolA family.</text>
</comment>
<name>A0A370GYM7_9COXI</name>
<reference evidence="11 12" key="1">
    <citation type="submission" date="2018-07" db="EMBL/GenBank/DDBJ databases">
        <title>Genomic Encyclopedia of Type Strains, Phase IV (KMG-IV): sequencing the most valuable type-strain genomes for metagenomic binning, comparative biology and taxonomic classification.</title>
        <authorList>
            <person name="Goeker M."/>
        </authorList>
    </citation>
    <scope>NUCLEOTIDE SEQUENCE [LARGE SCALE GENOMIC DNA]</scope>
    <source>
        <strain evidence="11 12">DSM 16500</strain>
    </source>
</reference>
<keyword evidence="6 10" id="KW-0732">Signal</keyword>
<dbReference type="GO" id="GO:0030288">
    <property type="term" value="C:outer membrane-bounded periplasmic space"/>
    <property type="evidence" value="ECO:0007669"/>
    <property type="project" value="TreeGrafter"/>
</dbReference>
<evidence type="ECO:0000256" key="2">
    <source>
        <dbReference type="ARBA" id="ARBA00007615"/>
    </source>
</evidence>
<keyword evidence="5 10" id="KW-0813">Transport</keyword>
<dbReference type="SUPFAM" id="SSF89392">
    <property type="entry name" value="Prokaryotic lipoproteins and lipoprotein localization factors"/>
    <property type="match status" value="1"/>
</dbReference>
<comment type="caution">
    <text evidence="11">The sequence shown here is derived from an EMBL/GenBank/DDBJ whole genome shotgun (WGS) entry which is preliminary data.</text>
</comment>
<dbReference type="PANTHER" id="PTHR35869:SF1">
    <property type="entry name" value="OUTER-MEMBRANE LIPOPROTEIN CARRIER PROTEIN"/>
    <property type="match status" value="1"/>
</dbReference>
<dbReference type="HAMAP" id="MF_00240">
    <property type="entry name" value="LolA"/>
    <property type="match status" value="1"/>
</dbReference>
<feature type="chain" id="PRO_5017093073" description="Outer-membrane lipoprotein carrier protein" evidence="10">
    <location>
        <begin position="23"/>
        <end position="214"/>
    </location>
</feature>
<keyword evidence="11" id="KW-0449">Lipoprotein</keyword>
<keyword evidence="12" id="KW-1185">Reference proteome</keyword>
<dbReference type="InterPro" id="IPR004564">
    <property type="entry name" value="OM_lipoprot_carrier_LolA-like"/>
</dbReference>
<dbReference type="AlphaFoldDB" id="A0A370GYM7"/>
<keyword evidence="7 10" id="KW-0574">Periplasm</keyword>
<evidence type="ECO:0000256" key="4">
    <source>
        <dbReference type="ARBA" id="ARBA00014035"/>
    </source>
</evidence>
<evidence type="ECO:0000256" key="8">
    <source>
        <dbReference type="ARBA" id="ARBA00022927"/>
    </source>
</evidence>
<dbReference type="EMBL" id="QQAX01000001">
    <property type="protein sequence ID" value="RDI48753.1"/>
    <property type="molecule type" value="Genomic_DNA"/>
</dbReference>
<feature type="signal peptide" evidence="10">
    <location>
        <begin position="1"/>
        <end position="22"/>
    </location>
</feature>
<dbReference type="InterPro" id="IPR018323">
    <property type="entry name" value="OM_lipoprot_carrier_LolA_Pbac"/>
</dbReference>
<evidence type="ECO:0000256" key="6">
    <source>
        <dbReference type="ARBA" id="ARBA00022729"/>
    </source>
</evidence>
<comment type="subunit">
    <text evidence="3 10">Monomer.</text>
</comment>
<sequence precursor="true">MKTVFLRFFFLTLFLMAGAARAQTAAAELSALLSGTQSMRADFSQVVYDNRGKGGQRSYGRMALQRPGKFRWEVTRPIPQVIIANGKRLWIYDPDLEQVTIRALNQTAGETPALLLSHVGGVLEKDYVVKSLSKKSSGLQWYQLTPRSGDNMFASVQMGFMNNQIREMLLRDHLGHTTGIQFKNIKTNVSLSASLFTFRPPANVDVIDETRRNR</sequence>
<gene>
    <name evidence="10" type="primary">lolA</name>
    <name evidence="11" type="ORF">C8D86_10132</name>
</gene>
<dbReference type="NCBIfam" id="TIGR00547">
    <property type="entry name" value="lolA"/>
    <property type="match status" value="1"/>
</dbReference>
<evidence type="ECO:0000256" key="9">
    <source>
        <dbReference type="ARBA" id="ARBA00023186"/>
    </source>
</evidence>
<comment type="function">
    <text evidence="10">Participates in the translocation of lipoproteins from the inner membrane to the outer membrane. Only forms a complex with a lipoprotein if the residue after the N-terminal Cys is not an aspartate (The Asp acts as a targeting signal to indicate that the lipoprotein should stay in the inner membrane).</text>
</comment>
<evidence type="ECO:0000256" key="10">
    <source>
        <dbReference type="HAMAP-Rule" id="MF_00240"/>
    </source>
</evidence>
<comment type="subcellular location">
    <subcellularLocation>
        <location evidence="1 10">Periplasm</location>
    </subcellularLocation>
</comment>
<evidence type="ECO:0000256" key="5">
    <source>
        <dbReference type="ARBA" id="ARBA00022448"/>
    </source>
</evidence>
<proteinExistence type="inferred from homology"/>
<dbReference type="Gene3D" id="2.50.20.10">
    <property type="entry name" value="Lipoprotein localisation LolA/LolB/LppX"/>
    <property type="match status" value="1"/>
</dbReference>
<dbReference type="PANTHER" id="PTHR35869">
    <property type="entry name" value="OUTER-MEMBRANE LIPOPROTEIN CARRIER PROTEIN"/>
    <property type="match status" value="1"/>
</dbReference>
<evidence type="ECO:0000256" key="3">
    <source>
        <dbReference type="ARBA" id="ARBA00011245"/>
    </source>
</evidence>
<evidence type="ECO:0000313" key="12">
    <source>
        <dbReference type="Proteomes" id="UP000254720"/>
    </source>
</evidence>
<dbReference type="GO" id="GO:0042953">
    <property type="term" value="P:lipoprotein transport"/>
    <property type="evidence" value="ECO:0007669"/>
    <property type="project" value="InterPro"/>
</dbReference>
<evidence type="ECO:0000313" key="11">
    <source>
        <dbReference type="EMBL" id="RDI48753.1"/>
    </source>
</evidence>
<evidence type="ECO:0000256" key="1">
    <source>
        <dbReference type="ARBA" id="ARBA00004418"/>
    </source>
</evidence>
<accession>A0A370GYM7</accession>
<evidence type="ECO:0000256" key="7">
    <source>
        <dbReference type="ARBA" id="ARBA00022764"/>
    </source>
</evidence>
<dbReference type="RefSeq" id="WP_170131709.1">
    <property type="nucleotide sequence ID" value="NZ_LR699114.1"/>
</dbReference>
<organism evidence="11 12">
    <name type="scientific">Aquicella lusitana</name>
    <dbReference type="NCBI Taxonomy" id="254246"/>
    <lineage>
        <taxon>Bacteria</taxon>
        <taxon>Pseudomonadati</taxon>
        <taxon>Pseudomonadota</taxon>
        <taxon>Gammaproteobacteria</taxon>
        <taxon>Legionellales</taxon>
        <taxon>Coxiellaceae</taxon>
        <taxon>Aquicella</taxon>
    </lineage>
</organism>
<protein>
    <recommendedName>
        <fullName evidence="4 10">Outer-membrane lipoprotein carrier protein</fullName>
    </recommendedName>
</protein>
<dbReference type="Pfam" id="PF03548">
    <property type="entry name" value="LolA"/>
    <property type="match status" value="1"/>
</dbReference>
<keyword evidence="9 10" id="KW-0143">Chaperone</keyword>
<keyword evidence="8 10" id="KW-0653">Protein transport</keyword>
<dbReference type="CDD" id="cd16325">
    <property type="entry name" value="LolA"/>
    <property type="match status" value="1"/>
</dbReference>
<dbReference type="GO" id="GO:0044874">
    <property type="term" value="P:lipoprotein localization to outer membrane"/>
    <property type="evidence" value="ECO:0007669"/>
    <property type="project" value="UniProtKB-UniRule"/>
</dbReference>